<dbReference type="InterPro" id="IPR018022">
    <property type="entry name" value="IPT"/>
</dbReference>
<accession>A0A6J6C781</accession>
<dbReference type="InterPro" id="IPR039657">
    <property type="entry name" value="Dimethylallyltransferase"/>
</dbReference>
<keyword evidence="7" id="KW-0067">ATP-binding</keyword>
<evidence type="ECO:0000256" key="2">
    <source>
        <dbReference type="ARBA" id="ARBA00005842"/>
    </source>
</evidence>
<proteinExistence type="inferred from homology"/>
<evidence type="ECO:0000313" key="10">
    <source>
        <dbReference type="EMBL" id="CAB4547096.1"/>
    </source>
</evidence>
<evidence type="ECO:0000256" key="7">
    <source>
        <dbReference type="ARBA" id="ARBA00022840"/>
    </source>
</evidence>
<keyword evidence="8" id="KW-0460">Magnesium</keyword>
<dbReference type="Pfam" id="PF01715">
    <property type="entry name" value="IPPT"/>
    <property type="match status" value="1"/>
</dbReference>
<dbReference type="Gene3D" id="3.40.50.300">
    <property type="entry name" value="P-loop containing nucleotide triphosphate hydrolases"/>
    <property type="match status" value="1"/>
</dbReference>
<name>A0A6J6C781_9ZZZZ</name>
<evidence type="ECO:0000256" key="6">
    <source>
        <dbReference type="ARBA" id="ARBA00022741"/>
    </source>
</evidence>
<dbReference type="AlphaFoldDB" id="A0A6J6C781"/>
<keyword evidence="4" id="KW-0808">Transferase</keyword>
<organism evidence="10">
    <name type="scientific">freshwater metagenome</name>
    <dbReference type="NCBI Taxonomy" id="449393"/>
    <lineage>
        <taxon>unclassified sequences</taxon>
        <taxon>metagenomes</taxon>
        <taxon>ecological metagenomes</taxon>
    </lineage>
</organism>
<dbReference type="HAMAP" id="MF_00185">
    <property type="entry name" value="IPP_trans"/>
    <property type="match status" value="1"/>
</dbReference>
<keyword evidence="5" id="KW-0819">tRNA processing</keyword>
<sequence length="314" mass="34930">MPTQLIAIVGSTGTGKSELALRIAETIRDEGSAAEIVNADAMQLYRGMDIGTAKLPVSERRGIEHHLIDVLDVTQESTAAEYQKLARAKILEIQSREAVPILVGGSMLYVAAVLNNFEFPVRDKDLRAELEQELLEIGPAAMHGKLKDLDASAASRIDPENGRRIVRALEIVTLTGEPFAAALPDEIDSWQEVLEIGLRMDREILVTRLEERVRLMWDRGMVDETRGLISKGLRDSVTAGYAIGYAQALAQIDGEMDQEQAIESTTKLTQKYARRQMSWFKRDTRINWLDALDPNVTKLAISLVRQRGPLDARP</sequence>
<evidence type="ECO:0000256" key="4">
    <source>
        <dbReference type="ARBA" id="ARBA00022679"/>
    </source>
</evidence>
<protein>
    <recommendedName>
        <fullName evidence="3">tRNA dimethylallyltransferase</fullName>
        <ecNumber evidence="3">2.5.1.75</ecNumber>
    </recommendedName>
</protein>
<dbReference type="GO" id="GO:0005524">
    <property type="term" value="F:ATP binding"/>
    <property type="evidence" value="ECO:0007669"/>
    <property type="project" value="UniProtKB-KW"/>
</dbReference>
<dbReference type="PANTHER" id="PTHR11088:SF60">
    <property type="entry name" value="TRNA DIMETHYLALLYLTRANSFERASE"/>
    <property type="match status" value="1"/>
</dbReference>
<dbReference type="NCBIfam" id="TIGR00174">
    <property type="entry name" value="miaA"/>
    <property type="match status" value="1"/>
</dbReference>
<keyword evidence="6" id="KW-0547">Nucleotide-binding</keyword>
<gene>
    <name evidence="10" type="ORF">UFOPK1537_00051</name>
</gene>
<evidence type="ECO:0000256" key="8">
    <source>
        <dbReference type="ARBA" id="ARBA00022842"/>
    </source>
</evidence>
<dbReference type="EMBL" id="CAEZSX010000003">
    <property type="protein sequence ID" value="CAB4547096.1"/>
    <property type="molecule type" value="Genomic_DNA"/>
</dbReference>
<dbReference type="InterPro" id="IPR027417">
    <property type="entry name" value="P-loop_NTPase"/>
</dbReference>
<evidence type="ECO:0000256" key="1">
    <source>
        <dbReference type="ARBA" id="ARBA00001946"/>
    </source>
</evidence>
<comment type="catalytic activity">
    <reaction evidence="9">
        <text>adenosine(37) in tRNA + dimethylallyl diphosphate = N(6)-dimethylallyladenosine(37) in tRNA + diphosphate</text>
        <dbReference type="Rhea" id="RHEA:26482"/>
        <dbReference type="Rhea" id="RHEA-COMP:10162"/>
        <dbReference type="Rhea" id="RHEA-COMP:10375"/>
        <dbReference type="ChEBI" id="CHEBI:33019"/>
        <dbReference type="ChEBI" id="CHEBI:57623"/>
        <dbReference type="ChEBI" id="CHEBI:74411"/>
        <dbReference type="ChEBI" id="CHEBI:74415"/>
        <dbReference type="EC" id="2.5.1.75"/>
    </reaction>
</comment>
<dbReference type="PANTHER" id="PTHR11088">
    <property type="entry name" value="TRNA DIMETHYLALLYLTRANSFERASE"/>
    <property type="match status" value="1"/>
</dbReference>
<evidence type="ECO:0000256" key="5">
    <source>
        <dbReference type="ARBA" id="ARBA00022694"/>
    </source>
</evidence>
<reference evidence="10" key="1">
    <citation type="submission" date="2020-05" db="EMBL/GenBank/DDBJ databases">
        <authorList>
            <person name="Chiriac C."/>
            <person name="Salcher M."/>
            <person name="Ghai R."/>
            <person name="Kavagutti S V."/>
        </authorList>
    </citation>
    <scope>NUCLEOTIDE SEQUENCE</scope>
</reference>
<dbReference type="GO" id="GO:0006400">
    <property type="term" value="P:tRNA modification"/>
    <property type="evidence" value="ECO:0007669"/>
    <property type="project" value="TreeGrafter"/>
</dbReference>
<evidence type="ECO:0000256" key="9">
    <source>
        <dbReference type="ARBA" id="ARBA00049563"/>
    </source>
</evidence>
<dbReference type="GO" id="GO:0052381">
    <property type="term" value="F:tRNA dimethylallyltransferase activity"/>
    <property type="evidence" value="ECO:0007669"/>
    <property type="project" value="UniProtKB-EC"/>
</dbReference>
<dbReference type="SUPFAM" id="SSF52540">
    <property type="entry name" value="P-loop containing nucleoside triphosphate hydrolases"/>
    <property type="match status" value="2"/>
</dbReference>
<dbReference type="Gene3D" id="1.10.20.140">
    <property type="match status" value="1"/>
</dbReference>
<dbReference type="EC" id="2.5.1.75" evidence="3"/>
<comment type="cofactor">
    <cofactor evidence="1">
        <name>Mg(2+)</name>
        <dbReference type="ChEBI" id="CHEBI:18420"/>
    </cofactor>
</comment>
<evidence type="ECO:0000256" key="3">
    <source>
        <dbReference type="ARBA" id="ARBA00012665"/>
    </source>
</evidence>
<comment type="similarity">
    <text evidence="2">Belongs to the IPP transferase family.</text>
</comment>